<dbReference type="PANTHER" id="PTHR32170:SF3">
    <property type="entry name" value="PROTEASOME ACTIVATOR COMPLEX SUBUNIT 4"/>
    <property type="match status" value="1"/>
</dbReference>
<gene>
    <name evidence="2" type="ORF">SMN809_LOCUS70568</name>
</gene>
<evidence type="ECO:0000313" key="3">
    <source>
        <dbReference type="Proteomes" id="UP000676336"/>
    </source>
</evidence>
<dbReference type="GO" id="GO:0005829">
    <property type="term" value="C:cytosol"/>
    <property type="evidence" value="ECO:0007669"/>
    <property type="project" value="TreeGrafter"/>
</dbReference>
<feature type="domain" description="Proteasome activator complex subunit 4 C-terminal" evidence="1">
    <location>
        <begin position="1"/>
        <end position="68"/>
    </location>
</feature>
<evidence type="ECO:0000259" key="1">
    <source>
        <dbReference type="Pfam" id="PF11919"/>
    </source>
</evidence>
<sequence length="69" mass="7908">VLGLCAIVLASPYDISIYLIDALMLLCEHSQDPDLIKASIKKYFSEFGYTHHDSWHEHRGKFTEDQLAI</sequence>
<dbReference type="GO" id="GO:0016504">
    <property type="term" value="F:peptidase activator activity"/>
    <property type="evidence" value="ECO:0007669"/>
    <property type="project" value="InterPro"/>
</dbReference>
<dbReference type="GO" id="GO:0010499">
    <property type="term" value="P:proteasomal ubiquitin-independent protein catabolic process"/>
    <property type="evidence" value="ECO:0007669"/>
    <property type="project" value="TreeGrafter"/>
</dbReference>
<dbReference type="AlphaFoldDB" id="A0A8S3HNK9"/>
<dbReference type="GO" id="GO:0070628">
    <property type="term" value="F:proteasome binding"/>
    <property type="evidence" value="ECO:0007669"/>
    <property type="project" value="InterPro"/>
</dbReference>
<dbReference type="Proteomes" id="UP000676336">
    <property type="component" value="Unassembled WGS sequence"/>
</dbReference>
<dbReference type="EMBL" id="CAJOBI010321746">
    <property type="protein sequence ID" value="CAF5186213.1"/>
    <property type="molecule type" value="Genomic_DNA"/>
</dbReference>
<comment type="caution">
    <text evidence="2">The sequence shown here is derived from an EMBL/GenBank/DDBJ whole genome shotgun (WGS) entry which is preliminary data.</text>
</comment>
<feature type="non-terminal residue" evidence="2">
    <location>
        <position position="1"/>
    </location>
</feature>
<dbReference type="PANTHER" id="PTHR32170">
    <property type="entry name" value="PROTEASOME ACTIVATOR COMPLEX SUBUNIT 4"/>
    <property type="match status" value="1"/>
</dbReference>
<reference evidence="2" key="1">
    <citation type="submission" date="2021-02" db="EMBL/GenBank/DDBJ databases">
        <authorList>
            <person name="Nowell W R."/>
        </authorList>
    </citation>
    <scope>NUCLEOTIDE SEQUENCE</scope>
</reference>
<dbReference type="InterPro" id="IPR035309">
    <property type="entry name" value="PSME4"/>
</dbReference>
<name>A0A8S3HNK9_9BILA</name>
<dbReference type="Pfam" id="PF11919">
    <property type="entry name" value="PSME4_C"/>
    <property type="match status" value="1"/>
</dbReference>
<proteinExistence type="predicted"/>
<dbReference type="InterPro" id="IPR021843">
    <property type="entry name" value="PSME4_C"/>
</dbReference>
<evidence type="ECO:0000313" key="2">
    <source>
        <dbReference type="EMBL" id="CAF5186213.1"/>
    </source>
</evidence>
<organism evidence="2 3">
    <name type="scientific">Rotaria magnacalcarata</name>
    <dbReference type="NCBI Taxonomy" id="392030"/>
    <lineage>
        <taxon>Eukaryota</taxon>
        <taxon>Metazoa</taxon>
        <taxon>Spiralia</taxon>
        <taxon>Gnathifera</taxon>
        <taxon>Rotifera</taxon>
        <taxon>Eurotatoria</taxon>
        <taxon>Bdelloidea</taxon>
        <taxon>Philodinida</taxon>
        <taxon>Philodinidae</taxon>
        <taxon>Rotaria</taxon>
    </lineage>
</organism>
<protein>
    <recommendedName>
        <fullName evidence="1">Proteasome activator complex subunit 4 C-terminal domain-containing protein</fullName>
    </recommendedName>
</protein>
<dbReference type="GO" id="GO:0005634">
    <property type="term" value="C:nucleus"/>
    <property type="evidence" value="ECO:0007669"/>
    <property type="project" value="TreeGrafter"/>
</dbReference>
<accession>A0A8S3HNK9</accession>